<dbReference type="Pfam" id="PF00106">
    <property type="entry name" value="adh_short"/>
    <property type="match status" value="1"/>
</dbReference>
<dbReference type="GO" id="GO:0016491">
    <property type="term" value="F:oxidoreductase activity"/>
    <property type="evidence" value="ECO:0007669"/>
    <property type="project" value="UniProtKB-KW"/>
</dbReference>
<comment type="caution">
    <text evidence="2">The sequence shown here is derived from an EMBL/GenBank/DDBJ whole genome shotgun (WGS) entry which is preliminary data.</text>
</comment>
<dbReference type="InterPro" id="IPR002347">
    <property type="entry name" value="SDR_fam"/>
</dbReference>
<dbReference type="AlphaFoldDB" id="A0A2M9BWS6"/>
<evidence type="ECO:0000256" key="1">
    <source>
        <dbReference type="ARBA" id="ARBA00023002"/>
    </source>
</evidence>
<accession>A0A2M9BWS6</accession>
<evidence type="ECO:0000313" key="2">
    <source>
        <dbReference type="EMBL" id="PJJ62390.1"/>
    </source>
</evidence>
<keyword evidence="1" id="KW-0560">Oxidoreductase</keyword>
<evidence type="ECO:0000313" key="3">
    <source>
        <dbReference type="Proteomes" id="UP000230161"/>
    </source>
</evidence>
<keyword evidence="3" id="KW-1185">Reference proteome</keyword>
<sequence length="315" mass="33425">MLPSHDTWNPAALPDQTGKRFVVTGGNAGLGYFAAEQLAAAGASVVLASRSPQKAQLALEAIRAAVPGARVSFVRLDLADLSTVPPAAEELRAEAIDGLVANAGILGARTRGETADGFELMFGTNHLGHAALIAELLPTLAATPDSRIVHLGSIAHRFERLDFADLQSEKYRSFRSYCRSKLAVMLFAFELDRRLREAGSGIRSLVAHPGYSVDELSPARAGVVPERPNPVIRTALGGFAQGKDAGAWPVARAMTDPAAAGGDYWGPGGWEQLRGAPALVTTKPHARDPETAARLWRATERLLDRAIDIPRSTAA</sequence>
<gene>
    <name evidence="2" type="ORF">CLV54_2192</name>
</gene>
<dbReference type="SUPFAM" id="SSF51735">
    <property type="entry name" value="NAD(P)-binding Rossmann-fold domains"/>
    <property type="match status" value="1"/>
</dbReference>
<dbReference type="PANTHER" id="PTHR43157:SF31">
    <property type="entry name" value="PHOSPHATIDYLINOSITOL-GLYCAN BIOSYNTHESIS CLASS F PROTEIN"/>
    <property type="match status" value="1"/>
</dbReference>
<dbReference type="InterPro" id="IPR036291">
    <property type="entry name" value="NAD(P)-bd_dom_sf"/>
</dbReference>
<organism evidence="2 3">
    <name type="scientific">Compostimonas suwonensis</name>
    <dbReference type="NCBI Taxonomy" id="1048394"/>
    <lineage>
        <taxon>Bacteria</taxon>
        <taxon>Bacillati</taxon>
        <taxon>Actinomycetota</taxon>
        <taxon>Actinomycetes</taxon>
        <taxon>Micrococcales</taxon>
        <taxon>Microbacteriaceae</taxon>
        <taxon>Compostimonas</taxon>
    </lineage>
</organism>
<dbReference type="EMBL" id="PGFB01000003">
    <property type="protein sequence ID" value="PJJ62390.1"/>
    <property type="molecule type" value="Genomic_DNA"/>
</dbReference>
<dbReference type="OrthoDB" id="4577644at2"/>
<dbReference type="Gene3D" id="3.40.50.720">
    <property type="entry name" value="NAD(P)-binding Rossmann-like Domain"/>
    <property type="match status" value="1"/>
</dbReference>
<reference evidence="2 3" key="1">
    <citation type="submission" date="2017-11" db="EMBL/GenBank/DDBJ databases">
        <title>Genomic Encyclopedia of Archaeal and Bacterial Type Strains, Phase II (KMG-II): From Individual Species to Whole Genera.</title>
        <authorList>
            <person name="Goeker M."/>
        </authorList>
    </citation>
    <scope>NUCLEOTIDE SEQUENCE [LARGE SCALE GENOMIC DNA]</scope>
    <source>
        <strain evidence="2 3">DSM 25625</strain>
    </source>
</reference>
<dbReference type="PRINTS" id="PR00081">
    <property type="entry name" value="GDHRDH"/>
</dbReference>
<dbReference type="NCBIfam" id="NF004846">
    <property type="entry name" value="PRK06197.1"/>
    <property type="match status" value="1"/>
</dbReference>
<dbReference type="Proteomes" id="UP000230161">
    <property type="component" value="Unassembled WGS sequence"/>
</dbReference>
<dbReference type="RefSeq" id="WP_157802923.1">
    <property type="nucleotide sequence ID" value="NZ_PGFB01000003.1"/>
</dbReference>
<name>A0A2M9BWS6_9MICO</name>
<protein>
    <submittedName>
        <fullName evidence="2">NADP-dependent 3-hydroxy acid dehydrogenase YdfG</fullName>
    </submittedName>
</protein>
<dbReference type="PANTHER" id="PTHR43157">
    <property type="entry name" value="PHOSPHATIDYLINOSITOL-GLYCAN BIOSYNTHESIS CLASS F PROTEIN-RELATED"/>
    <property type="match status" value="1"/>
</dbReference>
<proteinExistence type="predicted"/>